<dbReference type="Proteomes" id="UP001255416">
    <property type="component" value="Unassembled WGS sequence"/>
</dbReference>
<feature type="signal peptide" evidence="1">
    <location>
        <begin position="1"/>
        <end position="16"/>
    </location>
</feature>
<dbReference type="RefSeq" id="WP_316772110.1">
    <property type="nucleotide sequence ID" value="NZ_JASMWN010000001.1"/>
</dbReference>
<proteinExistence type="predicted"/>
<evidence type="ECO:0008006" key="4">
    <source>
        <dbReference type="Google" id="ProtNLM"/>
    </source>
</evidence>
<evidence type="ECO:0000313" key="3">
    <source>
        <dbReference type="Proteomes" id="UP001255416"/>
    </source>
</evidence>
<protein>
    <recommendedName>
        <fullName evidence="4">Lipoprotein</fullName>
    </recommendedName>
</protein>
<organism evidence="2 3">
    <name type="scientific">Sedimentitalea todarodis</name>
    <dbReference type="NCBI Taxonomy" id="1631240"/>
    <lineage>
        <taxon>Bacteria</taxon>
        <taxon>Pseudomonadati</taxon>
        <taxon>Pseudomonadota</taxon>
        <taxon>Alphaproteobacteria</taxon>
        <taxon>Rhodobacterales</taxon>
        <taxon>Paracoccaceae</taxon>
        <taxon>Sedimentitalea</taxon>
    </lineage>
</organism>
<accession>A0ABU3V8F6</accession>
<reference evidence="3" key="1">
    <citation type="submission" date="2023-05" db="EMBL/GenBank/DDBJ databases">
        <title>Sedimentitalea sp. nov. JM2-8.</title>
        <authorList>
            <person name="Huang J."/>
        </authorList>
    </citation>
    <scope>NUCLEOTIDE SEQUENCE [LARGE SCALE GENOMIC DNA]</scope>
    <source>
        <strain evidence="3">KHS03</strain>
    </source>
</reference>
<name>A0ABU3V8F6_9RHOB</name>
<feature type="chain" id="PRO_5047258823" description="Lipoprotein" evidence="1">
    <location>
        <begin position="17"/>
        <end position="140"/>
    </location>
</feature>
<evidence type="ECO:0000313" key="2">
    <source>
        <dbReference type="EMBL" id="MDU9002383.1"/>
    </source>
</evidence>
<dbReference type="EMBL" id="JASMWN010000001">
    <property type="protein sequence ID" value="MDU9002383.1"/>
    <property type="molecule type" value="Genomic_DNA"/>
</dbReference>
<keyword evidence="1" id="KW-0732">Signal</keyword>
<gene>
    <name evidence="2" type="ORF">QO231_00800</name>
</gene>
<keyword evidence="3" id="KW-1185">Reference proteome</keyword>
<evidence type="ECO:0000256" key="1">
    <source>
        <dbReference type="SAM" id="SignalP"/>
    </source>
</evidence>
<sequence>MKALLPALALCASACAPLPGPSVPQQTGHTLQSARAAVQVCSADAPKGGSSAVAGGYVGGVLLGGILLGPIIVAANEDEIRAHGEYSAVDRCLAERGFRRRDLTKAEIDFLNKATHDQRQRFLDHLINGGTLTTFGAASA</sequence>
<comment type="caution">
    <text evidence="2">The sequence shown here is derived from an EMBL/GenBank/DDBJ whole genome shotgun (WGS) entry which is preliminary data.</text>
</comment>